<reference evidence="1" key="1">
    <citation type="submission" date="2021-02" db="EMBL/GenBank/DDBJ databases">
        <authorList>
            <person name="Nowell W R."/>
        </authorList>
    </citation>
    <scope>NUCLEOTIDE SEQUENCE</scope>
</reference>
<dbReference type="Gene3D" id="1.25.40.20">
    <property type="entry name" value="Ankyrin repeat-containing domain"/>
    <property type="match status" value="1"/>
</dbReference>
<dbReference type="EMBL" id="CAJOBB010000914">
    <property type="protein sequence ID" value="CAF3775482.1"/>
    <property type="molecule type" value="Genomic_DNA"/>
</dbReference>
<dbReference type="InterPro" id="IPR002110">
    <property type="entry name" value="Ankyrin_rpt"/>
</dbReference>
<dbReference type="Pfam" id="PF12796">
    <property type="entry name" value="Ank_2"/>
    <property type="match status" value="1"/>
</dbReference>
<protein>
    <submittedName>
        <fullName evidence="1">Uncharacterized protein</fullName>
    </submittedName>
</protein>
<accession>A0A819ABZ7</accession>
<dbReference type="SMART" id="SM00248">
    <property type="entry name" value="ANK"/>
    <property type="match status" value="3"/>
</dbReference>
<dbReference type="Proteomes" id="UP000663868">
    <property type="component" value="Unassembled WGS sequence"/>
</dbReference>
<dbReference type="SUPFAM" id="SSF48403">
    <property type="entry name" value="Ankyrin repeat"/>
    <property type="match status" value="1"/>
</dbReference>
<dbReference type="AlphaFoldDB" id="A0A819ABZ7"/>
<evidence type="ECO:0000313" key="1">
    <source>
        <dbReference type="EMBL" id="CAF3775482.1"/>
    </source>
</evidence>
<evidence type="ECO:0000313" key="2">
    <source>
        <dbReference type="Proteomes" id="UP000663868"/>
    </source>
</evidence>
<dbReference type="InterPro" id="IPR036770">
    <property type="entry name" value="Ankyrin_rpt-contain_sf"/>
</dbReference>
<organism evidence="1 2">
    <name type="scientific">Adineta steineri</name>
    <dbReference type="NCBI Taxonomy" id="433720"/>
    <lineage>
        <taxon>Eukaryota</taxon>
        <taxon>Metazoa</taxon>
        <taxon>Spiralia</taxon>
        <taxon>Gnathifera</taxon>
        <taxon>Rotifera</taxon>
        <taxon>Eurotatoria</taxon>
        <taxon>Bdelloidea</taxon>
        <taxon>Adinetida</taxon>
        <taxon>Adinetidae</taxon>
        <taxon>Adineta</taxon>
    </lineage>
</organism>
<name>A0A819ABZ7_9BILA</name>
<sequence>MYLANISHEQMSCSTYSSLSRTSTNKSKTLHKSPNLIQLCMNSDENDACCTIKKLFSTSCHYSLNLCDQFGCNILMYSLRYQRYRLFDILLNEISFDLNIHTKDQENNTILHYAILYGGNNTQIIEKLIEKYKKFAMNIDKRNNFGFTPLLLAAFCGRYDLVLIFLTKTDASPFVRDSIQFKNLFDYIKHDNQPYTYSNPKLKHLRIQLQQTIPSRQYTYKNFFEIISLQTLQNELKTLRFIIMELFNVQYLSSNMIHLLSYLHERYPRIQIHQQQQQQDNIIATELITQGENSKVYIHNILNVFDPDIRPKIPLKLPTIQPKKSTRFKKVGTKITTLTAFSHMSQGRKQSLLKT</sequence>
<proteinExistence type="predicted"/>
<gene>
    <name evidence="1" type="ORF">KXQ929_LOCUS15616</name>
</gene>
<comment type="caution">
    <text evidence="1">The sequence shown here is derived from an EMBL/GenBank/DDBJ whole genome shotgun (WGS) entry which is preliminary data.</text>
</comment>